<dbReference type="InterPro" id="IPR006597">
    <property type="entry name" value="Sel1-like"/>
</dbReference>
<sequence>MRQTIVVSLLLGVLAFAVVYISETPARNSRMAAERAAGNSLVTDARGAGGDRFRPADTMRDVVGSIVKAGNQALEAESRSIVKAARQDLVSKAVRLKQINAPEDQDYGAAVARYALAVDPADPDANYSLGLIYRDGNGVARDDASAARHLLTAAEHGHAHAQRAIAELYESGRGVRRNAVAAYIWYDSAGLGLRSATERQAALARRDRLVARMSEAELSAATDLAETTRQRMAELSPKPTEIGPAMPNQSTEVQTGR</sequence>
<dbReference type="PANTHER" id="PTHR43628">
    <property type="entry name" value="ACTIVATOR OF C KINASE PROTEIN 1-RELATED"/>
    <property type="match status" value="1"/>
</dbReference>
<keyword evidence="3" id="KW-1185">Reference proteome</keyword>
<name>A0A1G6E1K2_9HYPH</name>
<organism evidence="2 3">
    <name type="scientific">Bauldia litoralis</name>
    <dbReference type="NCBI Taxonomy" id="665467"/>
    <lineage>
        <taxon>Bacteria</taxon>
        <taxon>Pseudomonadati</taxon>
        <taxon>Pseudomonadota</taxon>
        <taxon>Alphaproteobacteria</taxon>
        <taxon>Hyphomicrobiales</taxon>
        <taxon>Kaistiaceae</taxon>
        <taxon>Bauldia</taxon>
    </lineage>
</organism>
<dbReference type="Gene3D" id="1.25.40.10">
    <property type="entry name" value="Tetratricopeptide repeat domain"/>
    <property type="match status" value="1"/>
</dbReference>
<dbReference type="SUPFAM" id="SSF81901">
    <property type="entry name" value="HCP-like"/>
    <property type="match status" value="1"/>
</dbReference>
<dbReference type="InterPro" id="IPR052945">
    <property type="entry name" value="Mitotic_Regulator"/>
</dbReference>
<dbReference type="PANTHER" id="PTHR43628:SF1">
    <property type="entry name" value="CHITIN SYNTHASE REGULATORY FACTOR 2-RELATED"/>
    <property type="match status" value="1"/>
</dbReference>
<proteinExistence type="predicted"/>
<dbReference type="Pfam" id="PF08238">
    <property type="entry name" value="Sel1"/>
    <property type="match status" value="2"/>
</dbReference>
<dbReference type="STRING" id="665467.SAMN02982931_04051"/>
<dbReference type="OrthoDB" id="9797030at2"/>
<evidence type="ECO:0000313" key="3">
    <source>
        <dbReference type="Proteomes" id="UP000199071"/>
    </source>
</evidence>
<dbReference type="RefSeq" id="WP_090879312.1">
    <property type="nucleotide sequence ID" value="NZ_FMXQ01000009.1"/>
</dbReference>
<feature type="compositionally biased region" description="Polar residues" evidence="1">
    <location>
        <begin position="247"/>
        <end position="257"/>
    </location>
</feature>
<reference evidence="2 3" key="1">
    <citation type="submission" date="2016-10" db="EMBL/GenBank/DDBJ databases">
        <authorList>
            <person name="de Groot N.N."/>
        </authorList>
    </citation>
    <scope>NUCLEOTIDE SEQUENCE [LARGE SCALE GENOMIC DNA]</scope>
    <source>
        <strain evidence="2 3">ATCC 35022</strain>
    </source>
</reference>
<dbReference type="AlphaFoldDB" id="A0A1G6E1K2"/>
<dbReference type="InterPro" id="IPR011990">
    <property type="entry name" value="TPR-like_helical_dom_sf"/>
</dbReference>
<dbReference type="EMBL" id="FMXQ01000009">
    <property type="protein sequence ID" value="SDB51304.1"/>
    <property type="molecule type" value="Genomic_DNA"/>
</dbReference>
<protein>
    <submittedName>
        <fullName evidence="2">Sel1 repeat-containing protein</fullName>
    </submittedName>
</protein>
<evidence type="ECO:0000256" key="1">
    <source>
        <dbReference type="SAM" id="MobiDB-lite"/>
    </source>
</evidence>
<evidence type="ECO:0000313" key="2">
    <source>
        <dbReference type="EMBL" id="SDB51304.1"/>
    </source>
</evidence>
<gene>
    <name evidence="2" type="ORF">SAMN02982931_04051</name>
</gene>
<accession>A0A1G6E1K2</accession>
<feature type="region of interest" description="Disordered" evidence="1">
    <location>
        <begin position="221"/>
        <end position="257"/>
    </location>
</feature>
<dbReference type="Proteomes" id="UP000199071">
    <property type="component" value="Unassembled WGS sequence"/>
</dbReference>
<dbReference type="SMART" id="SM00671">
    <property type="entry name" value="SEL1"/>
    <property type="match status" value="2"/>
</dbReference>